<dbReference type="OrthoDB" id="294702at2759"/>
<sequence length="376" mass="41136">MTMSLSPEDRAIRAICTKNFHQALWLPETADHPKLKVTYSTTTNFDDVDLPAVLFIGPMFGTRWSSLHFDKLARDSGVRLICVDRPSFGGSTPVTIDIRMRVWLETVPVLLQKVGVKHVALMTHSAGTIYTLNTLIHHRHFLDPRAPYAGFMSPYAPFAHTGATLPTVAAKLPTGLLDSWAGLTTFVNTKVVPSAAWSGGIISSCAALFSFSGSTEVPGSEASTTTTLVEQYGFDNETAEIIAKLSIKFQFAESNMGGNEEAKLCLCKCDDADWGDAADYSGCIRKIAANEAARSGGRPKLRIEAFFAASDVMTARRGQEFIEQCWQNDEVKGKVDFATTTLPDTNHDSVLIDYEKGALRTVFERIAELHGNSESR</sequence>
<protein>
    <recommendedName>
        <fullName evidence="1">AB hydrolase-1 domain-containing protein</fullName>
    </recommendedName>
</protein>
<feature type="non-terminal residue" evidence="2">
    <location>
        <position position="376"/>
    </location>
</feature>
<accession>A0A9P4IVT7</accession>
<evidence type="ECO:0000313" key="2">
    <source>
        <dbReference type="EMBL" id="KAF2147799.1"/>
    </source>
</evidence>
<dbReference type="Proteomes" id="UP000799439">
    <property type="component" value="Unassembled WGS sequence"/>
</dbReference>
<evidence type="ECO:0000259" key="1">
    <source>
        <dbReference type="Pfam" id="PF12697"/>
    </source>
</evidence>
<organism evidence="2 3">
    <name type="scientific">Myriangium duriaei CBS 260.36</name>
    <dbReference type="NCBI Taxonomy" id="1168546"/>
    <lineage>
        <taxon>Eukaryota</taxon>
        <taxon>Fungi</taxon>
        <taxon>Dikarya</taxon>
        <taxon>Ascomycota</taxon>
        <taxon>Pezizomycotina</taxon>
        <taxon>Dothideomycetes</taxon>
        <taxon>Dothideomycetidae</taxon>
        <taxon>Myriangiales</taxon>
        <taxon>Myriangiaceae</taxon>
        <taxon>Myriangium</taxon>
    </lineage>
</organism>
<dbReference type="Pfam" id="PF12697">
    <property type="entry name" value="Abhydrolase_6"/>
    <property type="match status" value="1"/>
</dbReference>
<feature type="domain" description="AB hydrolase-1" evidence="1">
    <location>
        <begin position="64"/>
        <end position="181"/>
    </location>
</feature>
<reference evidence="2" key="1">
    <citation type="journal article" date="2020" name="Stud. Mycol.">
        <title>101 Dothideomycetes genomes: a test case for predicting lifestyles and emergence of pathogens.</title>
        <authorList>
            <person name="Haridas S."/>
            <person name="Albert R."/>
            <person name="Binder M."/>
            <person name="Bloem J."/>
            <person name="Labutti K."/>
            <person name="Salamov A."/>
            <person name="Andreopoulos B."/>
            <person name="Baker S."/>
            <person name="Barry K."/>
            <person name="Bills G."/>
            <person name="Bluhm B."/>
            <person name="Cannon C."/>
            <person name="Castanera R."/>
            <person name="Culley D."/>
            <person name="Daum C."/>
            <person name="Ezra D."/>
            <person name="Gonzalez J."/>
            <person name="Henrissat B."/>
            <person name="Kuo A."/>
            <person name="Liang C."/>
            <person name="Lipzen A."/>
            <person name="Lutzoni F."/>
            <person name="Magnuson J."/>
            <person name="Mondo S."/>
            <person name="Nolan M."/>
            <person name="Ohm R."/>
            <person name="Pangilinan J."/>
            <person name="Park H.-J."/>
            <person name="Ramirez L."/>
            <person name="Alfaro M."/>
            <person name="Sun H."/>
            <person name="Tritt A."/>
            <person name="Yoshinaga Y."/>
            <person name="Zwiers L.-H."/>
            <person name="Turgeon B."/>
            <person name="Goodwin S."/>
            <person name="Spatafora J."/>
            <person name="Crous P."/>
            <person name="Grigoriev I."/>
        </authorList>
    </citation>
    <scope>NUCLEOTIDE SEQUENCE</scope>
    <source>
        <strain evidence="2">CBS 260.36</strain>
    </source>
</reference>
<gene>
    <name evidence="2" type="ORF">K461DRAFT_248700</name>
</gene>
<name>A0A9P4IVT7_9PEZI</name>
<dbReference type="AlphaFoldDB" id="A0A9P4IVT7"/>
<dbReference type="SUPFAM" id="SSF53474">
    <property type="entry name" value="alpha/beta-Hydrolases"/>
    <property type="match status" value="1"/>
</dbReference>
<keyword evidence="3" id="KW-1185">Reference proteome</keyword>
<dbReference type="InterPro" id="IPR000073">
    <property type="entry name" value="AB_hydrolase_1"/>
</dbReference>
<dbReference type="Gene3D" id="3.40.50.1820">
    <property type="entry name" value="alpha/beta hydrolase"/>
    <property type="match status" value="1"/>
</dbReference>
<dbReference type="EMBL" id="ML996095">
    <property type="protein sequence ID" value="KAF2147799.1"/>
    <property type="molecule type" value="Genomic_DNA"/>
</dbReference>
<proteinExistence type="predicted"/>
<comment type="caution">
    <text evidence="2">The sequence shown here is derived from an EMBL/GenBank/DDBJ whole genome shotgun (WGS) entry which is preliminary data.</text>
</comment>
<dbReference type="InterPro" id="IPR029058">
    <property type="entry name" value="AB_hydrolase_fold"/>
</dbReference>
<evidence type="ECO:0000313" key="3">
    <source>
        <dbReference type="Proteomes" id="UP000799439"/>
    </source>
</evidence>